<organism evidence="4 5">
    <name type="scientific">Marnyiella aurantia</name>
    <dbReference type="NCBI Taxonomy" id="2758037"/>
    <lineage>
        <taxon>Bacteria</taxon>
        <taxon>Pseudomonadati</taxon>
        <taxon>Bacteroidota</taxon>
        <taxon>Flavobacteriia</taxon>
        <taxon>Flavobacteriales</taxon>
        <taxon>Weeksellaceae</taxon>
        <taxon>Marnyiella</taxon>
    </lineage>
</organism>
<feature type="transmembrane region" description="Helical" evidence="1">
    <location>
        <begin position="153"/>
        <end position="175"/>
    </location>
</feature>
<evidence type="ECO:0000313" key="4">
    <source>
        <dbReference type="EMBL" id="QMS98750.1"/>
    </source>
</evidence>
<keyword evidence="1" id="KW-1133">Transmembrane helix</keyword>
<keyword evidence="3" id="KW-0645">Protease</keyword>
<dbReference type="EMBL" id="CP059472">
    <property type="protein sequence ID" value="QMS98750.1"/>
    <property type="molecule type" value="Genomic_DNA"/>
</dbReference>
<feature type="transmembrane region" description="Helical" evidence="1">
    <location>
        <begin position="70"/>
        <end position="90"/>
    </location>
</feature>
<dbReference type="RefSeq" id="WP_181885964.1">
    <property type="nucleotide sequence ID" value="NZ_CP059472.1"/>
</dbReference>
<dbReference type="KEGG" id="cbau:H1R16_01690"/>
<gene>
    <name evidence="4" type="ORF">H1R16_01690</name>
    <name evidence="3" type="ORF">H2507_01580</name>
</gene>
<feature type="transmembrane region" description="Helical" evidence="1">
    <location>
        <begin position="181"/>
        <end position="202"/>
    </location>
</feature>
<evidence type="ECO:0000259" key="2">
    <source>
        <dbReference type="Pfam" id="PF02517"/>
    </source>
</evidence>
<name>A0A7D7QWE0_9FLAO</name>
<evidence type="ECO:0000313" key="5">
    <source>
        <dbReference type="Proteomes" id="UP000515349"/>
    </source>
</evidence>
<dbReference type="Pfam" id="PF02517">
    <property type="entry name" value="Rce1-like"/>
    <property type="match status" value="1"/>
</dbReference>
<dbReference type="Proteomes" id="UP000515349">
    <property type="component" value="Chromosome"/>
</dbReference>
<dbReference type="GO" id="GO:0006508">
    <property type="term" value="P:proteolysis"/>
    <property type="evidence" value="ECO:0007669"/>
    <property type="project" value="UniProtKB-KW"/>
</dbReference>
<keyword evidence="1" id="KW-0472">Membrane</keyword>
<dbReference type="InterPro" id="IPR003675">
    <property type="entry name" value="Rce1/LyrA-like_dom"/>
</dbReference>
<reference evidence="4 5" key="1">
    <citation type="submission" date="2020-07" db="EMBL/GenBank/DDBJ databases">
        <title>Chryseobacterium sp.cx-624.</title>
        <authorList>
            <person name="Yang C."/>
        </authorList>
    </citation>
    <scope>NUCLEOTIDE SEQUENCE [LARGE SCALE GENOMIC DNA]</scope>
    <source>
        <strain evidence="5">cx-624</strain>
        <strain evidence="4">Cx-624</strain>
    </source>
</reference>
<feature type="domain" description="CAAX prenyl protease 2/Lysostaphin resistance protein A-like" evidence="2">
    <location>
        <begin position="78"/>
        <end position="194"/>
    </location>
</feature>
<sequence length="301" mass="35253">MINDISQTLKDFLHFLKSPRDRFSEKISTNDRYRIFTVLFFTILLLNALFIVPLLGFVHEYIMKIEAAGLLRNFSIGMMLFMAVVAAPILEEILFRLPLKYERNYVLRVLDKIAGKPVFFNFWKRNFAVIFYLVAILFGFVHSFNYKNEWNALFLVLLPIIILSQSIGGLFMGYIRLRLGFFWAILFHACFNFVVITVPYLLHENIEYINQKNGDYELRVEGLFCKESSSTTITHQKTVDEKILMIEATNTDLQTLVELTIGKGHKVLDNELVHFYFKSEKGLTEQELIKLLKEEFEITKK</sequence>
<dbReference type="Proteomes" id="UP000539710">
    <property type="component" value="Unassembled WGS sequence"/>
</dbReference>
<dbReference type="GO" id="GO:0008237">
    <property type="term" value="F:metallopeptidase activity"/>
    <property type="evidence" value="ECO:0007669"/>
    <property type="project" value="UniProtKB-KW"/>
</dbReference>
<evidence type="ECO:0000313" key="3">
    <source>
        <dbReference type="EMBL" id="MBA5245849.1"/>
    </source>
</evidence>
<proteinExistence type="predicted"/>
<keyword evidence="4" id="KW-0482">Metalloprotease</keyword>
<protein>
    <submittedName>
        <fullName evidence="4">CPBP family intramembrane metalloprotease</fullName>
    </submittedName>
</protein>
<feature type="transmembrane region" description="Helical" evidence="1">
    <location>
        <begin position="127"/>
        <end position="146"/>
    </location>
</feature>
<evidence type="ECO:0000256" key="1">
    <source>
        <dbReference type="SAM" id="Phobius"/>
    </source>
</evidence>
<dbReference type="AlphaFoldDB" id="A0A7D7QWE0"/>
<keyword evidence="6" id="KW-1185">Reference proteome</keyword>
<dbReference type="GO" id="GO:0004175">
    <property type="term" value="F:endopeptidase activity"/>
    <property type="evidence" value="ECO:0007669"/>
    <property type="project" value="UniProtKB-ARBA"/>
</dbReference>
<keyword evidence="1" id="KW-0812">Transmembrane</keyword>
<accession>A0A7D7QWE0</accession>
<dbReference type="EMBL" id="JACEUX010000001">
    <property type="protein sequence ID" value="MBA5245849.1"/>
    <property type="molecule type" value="Genomic_DNA"/>
</dbReference>
<dbReference type="GO" id="GO:0080120">
    <property type="term" value="P:CAAX-box protein maturation"/>
    <property type="evidence" value="ECO:0007669"/>
    <property type="project" value="UniProtKB-ARBA"/>
</dbReference>
<reference evidence="3" key="3">
    <citation type="submission" date="2020-07" db="EMBL/GenBank/DDBJ databases">
        <authorList>
            <person name="Yang C."/>
        </authorList>
    </citation>
    <scope>NUCLEOTIDE SEQUENCE</scope>
    <source>
        <strain evidence="3">Cx-624</strain>
    </source>
</reference>
<reference evidence="6" key="2">
    <citation type="submission" date="2020-07" db="EMBL/GenBank/DDBJ databases">
        <title>Flavobacterium sp. xlx-214.</title>
        <authorList>
            <person name="Yang C."/>
        </authorList>
    </citation>
    <scope>NUCLEOTIDE SEQUENCE [LARGE SCALE GENOMIC DNA]</scope>
    <source>
        <strain evidence="6">CX-624</strain>
    </source>
</reference>
<feature type="transmembrane region" description="Helical" evidence="1">
    <location>
        <begin position="35"/>
        <end position="58"/>
    </location>
</feature>
<keyword evidence="4" id="KW-0378">Hydrolase</keyword>
<evidence type="ECO:0000313" key="6">
    <source>
        <dbReference type="Proteomes" id="UP000539710"/>
    </source>
</evidence>